<feature type="transmembrane region" description="Helical" evidence="8">
    <location>
        <begin position="18"/>
        <end position="35"/>
    </location>
</feature>
<keyword evidence="3 8" id="KW-0812">Transmembrane</keyword>
<keyword evidence="4" id="KW-0133">Cell shape</keyword>
<dbReference type="GO" id="GO:0015648">
    <property type="term" value="F:lipid-linked peptidoglycan transporter activity"/>
    <property type="evidence" value="ECO:0007669"/>
    <property type="project" value="TreeGrafter"/>
</dbReference>
<dbReference type="PANTHER" id="PTHR47019:SF1">
    <property type="entry name" value="LIPID II FLIPPASE MURJ"/>
    <property type="match status" value="1"/>
</dbReference>
<gene>
    <name evidence="9" type="ORF">METZ01_LOCUS49384</name>
</gene>
<reference evidence="9" key="1">
    <citation type="submission" date="2018-05" db="EMBL/GenBank/DDBJ databases">
        <authorList>
            <person name="Lanie J.A."/>
            <person name="Ng W.-L."/>
            <person name="Kazmierczak K.M."/>
            <person name="Andrzejewski T.M."/>
            <person name="Davidsen T.M."/>
            <person name="Wayne K.J."/>
            <person name="Tettelin H."/>
            <person name="Glass J.I."/>
            <person name="Rusch D."/>
            <person name="Podicherti R."/>
            <person name="Tsui H.-C.T."/>
            <person name="Winkler M.E."/>
        </authorList>
    </citation>
    <scope>NUCLEOTIDE SEQUENCE</scope>
</reference>
<feature type="transmembrane region" description="Helical" evidence="8">
    <location>
        <begin position="80"/>
        <end position="104"/>
    </location>
</feature>
<dbReference type="GO" id="GO:0005886">
    <property type="term" value="C:plasma membrane"/>
    <property type="evidence" value="ECO:0007669"/>
    <property type="project" value="UniProtKB-SubCell"/>
</dbReference>
<evidence type="ECO:0000256" key="1">
    <source>
        <dbReference type="ARBA" id="ARBA00004651"/>
    </source>
</evidence>
<feature type="transmembrane region" description="Helical" evidence="8">
    <location>
        <begin position="124"/>
        <end position="141"/>
    </location>
</feature>
<feature type="transmembrane region" description="Helical" evidence="8">
    <location>
        <begin position="372"/>
        <end position="393"/>
    </location>
</feature>
<feature type="transmembrane region" description="Helical" evidence="8">
    <location>
        <begin position="304"/>
        <end position="326"/>
    </location>
</feature>
<dbReference type="PANTHER" id="PTHR47019">
    <property type="entry name" value="LIPID II FLIPPASE MURJ"/>
    <property type="match status" value="1"/>
</dbReference>
<dbReference type="Pfam" id="PF03023">
    <property type="entry name" value="MurJ"/>
    <property type="match status" value="1"/>
</dbReference>
<feature type="transmembrane region" description="Helical" evidence="8">
    <location>
        <begin position="399"/>
        <end position="421"/>
    </location>
</feature>
<comment type="subcellular location">
    <subcellularLocation>
        <location evidence="1">Cell membrane</location>
        <topology evidence="1">Multi-pass membrane protein</topology>
    </subcellularLocation>
</comment>
<dbReference type="EMBL" id="UINC01002424">
    <property type="protein sequence ID" value="SUZ96530.1"/>
    <property type="molecule type" value="Genomic_DNA"/>
</dbReference>
<accession>A0A381RXH9</accession>
<feature type="non-terminal residue" evidence="9">
    <location>
        <position position="1"/>
    </location>
</feature>
<dbReference type="HAMAP" id="MF_02078">
    <property type="entry name" value="MurJ_MviN"/>
    <property type="match status" value="1"/>
</dbReference>
<feature type="transmembrane region" description="Helical" evidence="8">
    <location>
        <begin position="179"/>
        <end position="199"/>
    </location>
</feature>
<evidence type="ECO:0000256" key="6">
    <source>
        <dbReference type="ARBA" id="ARBA00022989"/>
    </source>
</evidence>
<dbReference type="GO" id="GO:0008360">
    <property type="term" value="P:regulation of cell shape"/>
    <property type="evidence" value="ECO:0007669"/>
    <property type="project" value="UniProtKB-KW"/>
</dbReference>
<evidence type="ECO:0000256" key="8">
    <source>
        <dbReference type="SAM" id="Phobius"/>
    </source>
</evidence>
<dbReference type="GO" id="GO:0034204">
    <property type="term" value="P:lipid translocation"/>
    <property type="evidence" value="ECO:0007669"/>
    <property type="project" value="TreeGrafter"/>
</dbReference>
<dbReference type="InterPro" id="IPR004268">
    <property type="entry name" value="MurJ"/>
</dbReference>
<dbReference type="GO" id="GO:0009252">
    <property type="term" value="P:peptidoglycan biosynthetic process"/>
    <property type="evidence" value="ECO:0007669"/>
    <property type="project" value="UniProtKB-KW"/>
</dbReference>
<feature type="transmembrane region" description="Helical" evidence="8">
    <location>
        <begin position="148"/>
        <end position="167"/>
    </location>
</feature>
<evidence type="ECO:0000256" key="4">
    <source>
        <dbReference type="ARBA" id="ARBA00022960"/>
    </source>
</evidence>
<feature type="transmembrane region" description="Helical" evidence="8">
    <location>
        <begin position="263"/>
        <end position="283"/>
    </location>
</feature>
<dbReference type="PIRSF" id="PIRSF002869">
    <property type="entry name" value="MviN"/>
    <property type="match status" value="1"/>
</dbReference>
<keyword evidence="2" id="KW-1003">Cell membrane</keyword>
<evidence type="ECO:0000256" key="3">
    <source>
        <dbReference type="ARBA" id="ARBA00022692"/>
    </source>
</evidence>
<evidence type="ECO:0000256" key="2">
    <source>
        <dbReference type="ARBA" id="ARBA00022475"/>
    </source>
</evidence>
<feature type="transmembrane region" description="Helical" evidence="8">
    <location>
        <begin position="433"/>
        <end position="455"/>
    </location>
</feature>
<keyword evidence="7 8" id="KW-0472">Membrane</keyword>
<feature type="transmembrane region" description="Helical" evidence="8">
    <location>
        <begin position="231"/>
        <end position="257"/>
    </location>
</feature>
<organism evidence="9">
    <name type="scientific">marine metagenome</name>
    <dbReference type="NCBI Taxonomy" id="408172"/>
    <lineage>
        <taxon>unclassified sequences</taxon>
        <taxon>metagenomes</taxon>
        <taxon>ecological metagenomes</taxon>
    </lineage>
</organism>
<feature type="transmembrane region" description="Helical" evidence="8">
    <location>
        <begin position="338"/>
        <end position="360"/>
    </location>
</feature>
<evidence type="ECO:0000313" key="9">
    <source>
        <dbReference type="EMBL" id="SUZ96530.1"/>
    </source>
</evidence>
<evidence type="ECO:0008006" key="10">
    <source>
        <dbReference type="Google" id="ProtNLM"/>
    </source>
</evidence>
<protein>
    <recommendedName>
        <fullName evidence="10">Polysaccharide biosynthesis protein C-terminal domain-containing protein</fullName>
    </recommendedName>
</protein>
<dbReference type="CDD" id="cd13123">
    <property type="entry name" value="MATE_MurJ_like"/>
    <property type="match status" value="1"/>
</dbReference>
<dbReference type="PRINTS" id="PR01806">
    <property type="entry name" value="VIRFACTRMVIN"/>
</dbReference>
<evidence type="ECO:0000256" key="7">
    <source>
        <dbReference type="ARBA" id="ARBA00023136"/>
    </source>
</evidence>
<evidence type="ECO:0000256" key="5">
    <source>
        <dbReference type="ARBA" id="ARBA00022984"/>
    </source>
</evidence>
<dbReference type="InterPro" id="IPR051050">
    <property type="entry name" value="Lipid_II_flippase_MurJ/MviN"/>
</dbReference>
<dbReference type="NCBIfam" id="TIGR01695">
    <property type="entry name" value="murJ_mviN"/>
    <property type="match status" value="1"/>
</dbReference>
<sequence length="495" mass="54774">VSFFTGLSRVFGLIRDMLLSRIIGISFVADVFIIALKFPSIFRRITAEGAFSAAFVPLFFSEREKSKKDSIKFSEDILYYLLISITLVTILTQVFMPLIIYLFAGGFNKDPSKLDLAITFSRLTLPYIIFISLSSLGSAILNAKGKYSITSVSPILLNIFLILALIIPQEDLINKGYLLSLAVPLSGVFHFIVIFYFLGQEGYTLKLRKPKEKSSLNKFSKLAWPQIISGIFLQLNIVISGLIASFANGGISILYYAERLYQLPLALIGISIGTVILPTLSSLNIKNQMKEFEIVVNDALKFSLMLIIPATASFIILSSLMVESIYQYGVFGNDETKVVATTLIGFSIGLPAYVLIKILSSVFYSLSDTRTPVIYSIVAIVTNISLSIPLFLYSGVIGIAYATSISAWLNAIMLIVKLHFISIKIFKKEFSINIVKIITSTILMSFILIFTIGRIYILGPIISLILLIIIGLCVYFAGLFLMGVYKKSDITSLGF</sequence>
<feature type="transmembrane region" description="Helical" evidence="8">
    <location>
        <begin position="461"/>
        <end position="485"/>
    </location>
</feature>
<proteinExistence type="inferred from homology"/>
<keyword evidence="5" id="KW-0573">Peptidoglycan synthesis</keyword>
<dbReference type="AlphaFoldDB" id="A0A381RXH9"/>
<keyword evidence="6 8" id="KW-1133">Transmembrane helix</keyword>
<name>A0A381RXH9_9ZZZZ</name>